<dbReference type="InterPro" id="IPR004477">
    <property type="entry name" value="ComEC_N"/>
</dbReference>
<keyword evidence="2" id="KW-1003">Cell membrane</keyword>
<dbReference type="GO" id="GO:0005886">
    <property type="term" value="C:plasma membrane"/>
    <property type="evidence" value="ECO:0007669"/>
    <property type="project" value="UniProtKB-SubCell"/>
</dbReference>
<sequence length="353" mass="38487">MRFLFWGTLIILVLVRIFLTKPIYPEGKMVRVRGTVREEPIKYDYQQKINLLGLKVFLPKFPEISYGDKIIVEGVVKEGKLEGAELVRLEKSRGLLANVREKIIGFYKKSLPEPHASLIAGITLGAKGEIPPLFWKDLTRTGLAHVVVASGSNVSLVGGFLLGVFTLFFARGVVIPLILLAIWLYAALAGLEAPIIRAAVMGSIAFSAQAAGKLSSAWRALVLAALVMLIVKPEWVNDLGFILSFVATSCLILFQGRIGKFFRKVPDILREGLSSSLAAQIGVTPILFVTFGQFNLLSPIANALVLWTVPLIMAISGVAGLLGLVLPGLGRLVLYLAYPLTGWFIFINTLFAK</sequence>
<feature type="transmembrane region" description="Helical" evidence="6">
    <location>
        <begin position="239"/>
        <end position="256"/>
    </location>
</feature>
<protein>
    <submittedName>
        <fullName evidence="8">ComEC/Rec2-related protein</fullName>
    </submittedName>
</protein>
<feature type="transmembrane region" description="Helical" evidence="6">
    <location>
        <begin position="143"/>
        <end position="168"/>
    </location>
</feature>
<evidence type="ECO:0000256" key="2">
    <source>
        <dbReference type="ARBA" id="ARBA00022475"/>
    </source>
</evidence>
<feature type="transmembrane region" description="Helical" evidence="6">
    <location>
        <begin position="6"/>
        <end position="24"/>
    </location>
</feature>
<reference evidence="8 9" key="1">
    <citation type="journal article" date="2015" name="Nature">
        <title>rRNA introns, odd ribosomes, and small enigmatic genomes across a large radiation of phyla.</title>
        <authorList>
            <person name="Brown C.T."/>
            <person name="Hug L.A."/>
            <person name="Thomas B.C."/>
            <person name="Sharon I."/>
            <person name="Castelle C.J."/>
            <person name="Singh A."/>
            <person name="Wilkins M.J."/>
            <person name="Williams K.H."/>
            <person name="Banfield J.F."/>
        </authorList>
    </citation>
    <scope>NUCLEOTIDE SEQUENCE [LARGE SCALE GENOMIC DNA]</scope>
</reference>
<gene>
    <name evidence="8" type="ORF">UW60_C0039G0004</name>
</gene>
<evidence type="ECO:0000256" key="6">
    <source>
        <dbReference type="SAM" id="Phobius"/>
    </source>
</evidence>
<evidence type="ECO:0000256" key="3">
    <source>
        <dbReference type="ARBA" id="ARBA00022692"/>
    </source>
</evidence>
<feature type="domain" description="ComEC/Rec2-related protein" evidence="7">
    <location>
        <begin position="122"/>
        <end position="352"/>
    </location>
</feature>
<dbReference type="PANTHER" id="PTHR30619">
    <property type="entry name" value="DNA INTERNALIZATION/COMPETENCE PROTEIN COMEC/REC2"/>
    <property type="match status" value="1"/>
</dbReference>
<dbReference type="Proteomes" id="UP000034826">
    <property type="component" value="Unassembled WGS sequence"/>
</dbReference>
<comment type="subcellular location">
    <subcellularLocation>
        <location evidence="1">Cell membrane</location>
        <topology evidence="1">Multi-pass membrane protein</topology>
    </subcellularLocation>
</comment>
<evidence type="ECO:0000256" key="5">
    <source>
        <dbReference type="ARBA" id="ARBA00023136"/>
    </source>
</evidence>
<evidence type="ECO:0000256" key="1">
    <source>
        <dbReference type="ARBA" id="ARBA00004651"/>
    </source>
</evidence>
<feature type="transmembrane region" description="Helical" evidence="6">
    <location>
        <begin position="277"/>
        <end position="298"/>
    </location>
</feature>
<evidence type="ECO:0000256" key="4">
    <source>
        <dbReference type="ARBA" id="ARBA00022989"/>
    </source>
</evidence>
<evidence type="ECO:0000313" key="9">
    <source>
        <dbReference type="Proteomes" id="UP000034826"/>
    </source>
</evidence>
<keyword evidence="4 6" id="KW-1133">Transmembrane helix</keyword>
<comment type="caution">
    <text evidence="8">The sequence shown here is derived from an EMBL/GenBank/DDBJ whole genome shotgun (WGS) entry which is preliminary data.</text>
</comment>
<evidence type="ECO:0000313" key="8">
    <source>
        <dbReference type="EMBL" id="KKT65651.1"/>
    </source>
</evidence>
<evidence type="ECO:0000259" key="7">
    <source>
        <dbReference type="Pfam" id="PF03772"/>
    </source>
</evidence>
<dbReference type="NCBIfam" id="TIGR00360">
    <property type="entry name" value="ComEC_N-term"/>
    <property type="match status" value="1"/>
</dbReference>
<keyword evidence="5 6" id="KW-0472">Membrane</keyword>
<keyword evidence="3 6" id="KW-0812">Transmembrane</keyword>
<organism evidence="8 9">
    <name type="scientific">Candidatus Woesebacteria bacterium GW2011_GWA2_44_33</name>
    <dbReference type="NCBI Taxonomy" id="1618564"/>
    <lineage>
        <taxon>Bacteria</taxon>
        <taxon>Candidatus Woeseibacteriota</taxon>
    </lineage>
</organism>
<feature type="transmembrane region" description="Helical" evidence="6">
    <location>
        <begin position="174"/>
        <end position="195"/>
    </location>
</feature>
<dbReference type="PANTHER" id="PTHR30619:SF1">
    <property type="entry name" value="RECOMBINATION PROTEIN 2"/>
    <property type="match status" value="1"/>
</dbReference>
<dbReference type="AlphaFoldDB" id="A0A0G1J247"/>
<dbReference type="InterPro" id="IPR052159">
    <property type="entry name" value="Competence_DNA_uptake"/>
</dbReference>
<feature type="transmembrane region" description="Helical" evidence="6">
    <location>
        <begin position="332"/>
        <end position="351"/>
    </location>
</feature>
<name>A0A0G1J247_9BACT</name>
<dbReference type="Pfam" id="PF03772">
    <property type="entry name" value="Competence"/>
    <property type="match status" value="1"/>
</dbReference>
<dbReference type="EMBL" id="LCIY01000039">
    <property type="protein sequence ID" value="KKT65651.1"/>
    <property type="molecule type" value="Genomic_DNA"/>
</dbReference>
<proteinExistence type="predicted"/>
<feature type="transmembrane region" description="Helical" evidence="6">
    <location>
        <begin position="304"/>
        <end position="325"/>
    </location>
</feature>
<accession>A0A0G1J247</accession>
<feature type="transmembrane region" description="Helical" evidence="6">
    <location>
        <begin position="216"/>
        <end position="233"/>
    </location>
</feature>